<evidence type="ECO:0000256" key="10">
    <source>
        <dbReference type="SAM" id="Phobius"/>
    </source>
</evidence>
<dbReference type="Pfam" id="PF06417">
    <property type="entry name" value="EMC4"/>
    <property type="match status" value="1"/>
</dbReference>
<gene>
    <name evidence="11" type="primary">EMC4</name>
    <name evidence="11" type="ORF">GRS66_007410</name>
</gene>
<dbReference type="EMBL" id="CP049004">
    <property type="protein sequence ID" value="QID84876.1"/>
    <property type="molecule type" value="Genomic_DNA"/>
</dbReference>
<dbReference type="PIRSF" id="PIRSF017207">
    <property type="entry name" value="UCP017207_TM-p85"/>
    <property type="match status" value="1"/>
</dbReference>
<comment type="similarity">
    <text evidence="2 8">Belongs to the EMC4 family.</text>
</comment>
<evidence type="ECO:0000256" key="6">
    <source>
        <dbReference type="ARBA" id="ARBA00022989"/>
    </source>
</evidence>
<keyword evidence="6 10" id="KW-1133">Transmembrane helix</keyword>
<evidence type="ECO:0000256" key="3">
    <source>
        <dbReference type="ARBA" id="ARBA00020820"/>
    </source>
</evidence>
<comment type="subcellular location">
    <subcellularLocation>
        <location evidence="1">Endoplasmic reticulum membrane</location>
        <topology evidence="1">Multi-pass membrane protein</topology>
    </subcellularLocation>
</comment>
<keyword evidence="4 10" id="KW-0812">Transmembrane</keyword>
<organism evidence="11 12">
    <name type="scientific">Saccharomyces pastorianus</name>
    <name type="common">Lager yeast</name>
    <name type="synonym">Saccharomyces cerevisiae x Saccharomyces eubayanus</name>
    <dbReference type="NCBI Taxonomy" id="27292"/>
    <lineage>
        <taxon>Eukaryota</taxon>
        <taxon>Fungi</taxon>
        <taxon>Dikarya</taxon>
        <taxon>Ascomycota</taxon>
        <taxon>Saccharomycotina</taxon>
        <taxon>Saccharomycetes</taxon>
        <taxon>Saccharomycetales</taxon>
        <taxon>Saccharomycetaceae</taxon>
        <taxon>Saccharomyces</taxon>
    </lineage>
</organism>
<protein>
    <recommendedName>
        <fullName evidence="3 8">ER membrane protein complex subunit 4</fullName>
    </recommendedName>
</protein>
<feature type="region of interest" description="Disordered" evidence="9">
    <location>
        <begin position="25"/>
        <end position="57"/>
    </location>
</feature>
<evidence type="ECO:0000313" key="12">
    <source>
        <dbReference type="Proteomes" id="UP000501346"/>
    </source>
</evidence>
<keyword evidence="5" id="KW-0256">Endoplasmic reticulum</keyword>
<evidence type="ECO:0000256" key="9">
    <source>
        <dbReference type="SAM" id="MobiDB-lite"/>
    </source>
</evidence>
<evidence type="ECO:0000313" key="11">
    <source>
        <dbReference type="EMBL" id="QID84876.1"/>
    </source>
</evidence>
<reference evidence="11 12" key="1">
    <citation type="journal article" date="2019" name="BMC Genomics">
        <title>Chromosome level assembly and comparative genome analysis confirm lager-brewing yeasts originated from a single hybridization.</title>
        <authorList>
            <person name="Salazar A.N."/>
            <person name="Gorter de Vries A.R."/>
            <person name="van den Broek M."/>
            <person name="Brouwers N."/>
            <person name="de la Torre Cortes P."/>
            <person name="Kuijpers N.G.A."/>
            <person name="Daran J.G."/>
            <person name="Abeel T."/>
        </authorList>
    </citation>
    <scope>NUCLEOTIDE SEQUENCE [LARGE SCALE GENOMIC DNA]</scope>
    <source>
        <strain evidence="11 12">CBS 1483</strain>
    </source>
</reference>
<dbReference type="OrthoDB" id="369569at2759"/>
<keyword evidence="12" id="KW-1185">Reference proteome</keyword>
<feature type="compositionally biased region" description="Polar residues" evidence="9">
    <location>
        <begin position="38"/>
        <end position="57"/>
    </location>
</feature>
<proteinExistence type="inferred from homology"/>
<dbReference type="InterPro" id="IPR009445">
    <property type="entry name" value="TMEM85/Emc4"/>
</dbReference>
<dbReference type="GO" id="GO:0005789">
    <property type="term" value="C:endoplasmic reticulum membrane"/>
    <property type="evidence" value="ECO:0007669"/>
    <property type="project" value="UniProtKB-SubCell"/>
</dbReference>
<name>A0A6C1E694_SACPS</name>
<evidence type="ECO:0000256" key="8">
    <source>
        <dbReference type="PIRNR" id="PIRNR017207"/>
    </source>
</evidence>
<dbReference type="PANTHER" id="PTHR19315">
    <property type="entry name" value="ER MEMBRANE PROTEIN COMPLEX SUBUNIT 4"/>
    <property type="match status" value="1"/>
</dbReference>
<keyword evidence="7 8" id="KW-0472">Membrane</keyword>
<sequence length="190" mass="21460">MSEQEPYEWAKHLLDTKYIEKYNIQNSNTLPSPPGFEGNSSKGNVTRKQQDATSQTTSLAQKNQITVLQVQKAWQIALQPAKSIPMNIFMSYMSGTSLQIIPIMTALMLLSGPIKAIFSTRSAFKPVLGNKATQSQVQTAMFMYIVFQGVLMYIGYRKLNSMGLIPNAKGDWLPWERIAHYNNGLQWFSD</sequence>
<dbReference type="Proteomes" id="UP000501346">
    <property type="component" value="Chromosome SeVII-ScVII"/>
</dbReference>
<evidence type="ECO:0000256" key="5">
    <source>
        <dbReference type="ARBA" id="ARBA00022824"/>
    </source>
</evidence>
<dbReference type="AlphaFoldDB" id="A0A6C1E694"/>
<evidence type="ECO:0000256" key="2">
    <source>
        <dbReference type="ARBA" id="ARBA00007715"/>
    </source>
</evidence>
<dbReference type="SMR" id="A0A6C1E694"/>
<accession>A0A6C1E694</accession>
<evidence type="ECO:0000256" key="1">
    <source>
        <dbReference type="ARBA" id="ARBA00004477"/>
    </source>
</evidence>
<feature type="transmembrane region" description="Helical" evidence="10">
    <location>
        <begin position="138"/>
        <end position="156"/>
    </location>
</feature>
<evidence type="ECO:0000256" key="7">
    <source>
        <dbReference type="ARBA" id="ARBA00023136"/>
    </source>
</evidence>
<evidence type="ECO:0000256" key="4">
    <source>
        <dbReference type="ARBA" id="ARBA00022692"/>
    </source>
</evidence>